<dbReference type="Gene3D" id="3.40.50.1820">
    <property type="entry name" value="alpha/beta hydrolase"/>
    <property type="match status" value="1"/>
</dbReference>
<dbReference type="PANTHER" id="PTHR22946">
    <property type="entry name" value="DIENELACTONE HYDROLASE DOMAIN-CONTAINING PROTEIN-RELATED"/>
    <property type="match status" value="1"/>
</dbReference>
<evidence type="ECO:0000313" key="5">
    <source>
        <dbReference type="Proteomes" id="UP000012174"/>
    </source>
</evidence>
<name>M7T693_EUTLA</name>
<comment type="similarity">
    <text evidence="2">Belongs to the AB hydrolase superfamily. FUS2 hydrolase family.</text>
</comment>
<keyword evidence="1" id="KW-0378">Hydrolase</keyword>
<evidence type="ECO:0000313" key="4">
    <source>
        <dbReference type="EMBL" id="EMR72127.1"/>
    </source>
</evidence>
<dbReference type="Proteomes" id="UP000012174">
    <property type="component" value="Unassembled WGS sequence"/>
</dbReference>
<evidence type="ECO:0000256" key="2">
    <source>
        <dbReference type="ARBA" id="ARBA00038115"/>
    </source>
</evidence>
<dbReference type="STRING" id="1287681.M7T693"/>
<proteinExistence type="inferred from homology"/>
<dbReference type="KEGG" id="ela:UCREL1_833"/>
<dbReference type="EMBL" id="KB705518">
    <property type="protein sequence ID" value="EMR72127.1"/>
    <property type="molecule type" value="Genomic_DNA"/>
</dbReference>
<dbReference type="InterPro" id="IPR050261">
    <property type="entry name" value="FrsA_esterase"/>
</dbReference>
<dbReference type="Pfam" id="PF12697">
    <property type="entry name" value="Abhydrolase_6"/>
    <property type="match status" value="1"/>
</dbReference>
<dbReference type="InterPro" id="IPR029058">
    <property type="entry name" value="AB_hydrolase_fold"/>
</dbReference>
<feature type="domain" description="AB hydrolase-1" evidence="3">
    <location>
        <begin position="175"/>
        <end position="308"/>
    </location>
</feature>
<reference evidence="5" key="1">
    <citation type="journal article" date="2013" name="Genome Announc.">
        <title>Draft genome sequence of the grapevine dieback fungus Eutypa lata UCR-EL1.</title>
        <authorList>
            <person name="Blanco-Ulate B."/>
            <person name="Rolshausen P.E."/>
            <person name="Cantu D."/>
        </authorList>
    </citation>
    <scope>NUCLEOTIDE SEQUENCE [LARGE SCALE GENOMIC DNA]</scope>
    <source>
        <strain evidence="5">UCR-EL1</strain>
    </source>
</reference>
<evidence type="ECO:0000259" key="3">
    <source>
        <dbReference type="Pfam" id="PF12697"/>
    </source>
</evidence>
<organism evidence="4 5">
    <name type="scientific">Eutypa lata (strain UCR-EL1)</name>
    <name type="common">Grapevine dieback disease fungus</name>
    <name type="synonym">Eutypa armeniacae</name>
    <dbReference type="NCBI Taxonomy" id="1287681"/>
    <lineage>
        <taxon>Eukaryota</taxon>
        <taxon>Fungi</taxon>
        <taxon>Dikarya</taxon>
        <taxon>Ascomycota</taxon>
        <taxon>Pezizomycotina</taxon>
        <taxon>Sordariomycetes</taxon>
        <taxon>Xylariomycetidae</taxon>
        <taxon>Xylariales</taxon>
        <taxon>Diatrypaceae</taxon>
        <taxon>Eutypa</taxon>
    </lineage>
</organism>
<protein>
    <recommendedName>
        <fullName evidence="3">AB hydrolase-1 domain-containing protein</fullName>
    </recommendedName>
</protein>
<keyword evidence="5" id="KW-1185">Reference proteome</keyword>
<dbReference type="PANTHER" id="PTHR22946:SF13">
    <property type="entry name" value="ALPHA_BETA HYDROLASE PSOB"/>
    <property type="match status" value="1"/>
</dbReference>
<dbReference type="OrthoDB" id="249703at2759"/>
<dbReference type="AlphaFoldDB" id="M7T693"/>
<gene>
    <name evidence="4" type="ORF">UCREL1_833</name>
</gene>
<dbReference type="GO" id="GO:0016787">
    <property type="term" value="F:hydrolase activity"/>
    <property type="evidence" value="ECO:0007669"/>
    <property type="project" value="UniProtKB-KW"/>
</dbReference>
<dbReference type="OMA" id="SMGAYYS"/>
<accession>M7T693</accession>
<dbReference type="eggNOG" id="ENOG502QPTG">
    <property type="taxonomic scope" value="Eukaryota"/>
</dbReference>
<dbReference type="InterPro" id="IPR000073">
    <property type="entry name" value="AB_hydrolase_1"/>
</dbReference>
<dbReference type="SUPFAM" id="SSF53474">
    <property type="entry name" value="alpha/beta-Hydrolases"/>
    <property type="match status" value="1"/>
</dbReference>
<dbReference type="HOGENOM" id="CLU_034451_0_0_1"/>
<sequence>MHRFFKSDFFNFEALRLLSFTPHEGGEVSEFLEAVGRIKDRDFESWYTTWIAETEKAEALAVEAERAGNRAAARRAFFRASNYQRAAQFMLNGRSGDARILSDSENAISNFWRAAVLLDSSITKLEIPYEKDIKLPAYLHIPHPSKRLPGKLPLLVNTVGGDATQEEITYIFPMAALELGYAVLTFEGPGQGMVLRRHNLPMRPDWEVVVGKVLDFALEYVEACPDLKKLIDTDRIAIAGSSVGGYLSLRGASDRRIKACISVDPFYCMFDLLKGRMPGFLIDAFSAGGFAADSTWDSFLGLLKWLDTQTQWESDLSFWFLGVDNAADMFRAMMRFTFETADGAGFLHRVKCPVFVTGARYGLYSEPEVSTNRIYEDLVNVPEGSKLKWIAEDAGQGGLQSKVGSFQILTQKAFAFLDKSLGIERRITLAA</sequence>
<dbReference type="Gene3D" id="1.20.1440.110">
    <property type="entry name" value="acylaminoacyl peptidase"/>
    <property type="match status" value="1"/>
</dbReference>
<evidence type="ECO:0000256" key="1">
    <source>
        <dbReference type="ARBA" id="ARBA00022801"/>
    </source>
</evidence>